<feature type="domain" description="Protein kinase" evidence="2">
    <location>
        <begin position="17"/>
        <end position="257"/>
    </location>
</feature>
<dbReference type="EMBL" id="JACCBN010000001">
    <property type="protein sequence ID" value="NYD36370.1"/>
    <property type="molecule type" value="Genomic_DNA"/>
</dbReference>
<name>A0A7Y9J5P3_9PSEU</name>
<reference evidence="3 4" key="1">
    <citation type="submission" date="2020-07" db="EMBL/GenBank/DDBJ databases">
        <title>Sequencing the genomes of 1000 actinobacteria strains.</title>
        <authorList>
            <person name="Klenk H.-P."/>
        </authorList>
    </citation>
    <scope>NUCLEOTIDE SEQUENCE [LARGE SCALE GENOMIC DNA]</scope>
    <source>
        <strain evidence="3 4">DSM 45772</strain>
    </source>
</reference>
<dbReference type="GO" id="GO:0005524">
    <property type="term" value="F:ATP binding"/>
    <property type="evidence" value="ECO:0007669"/>
    <property type="project" value="InterPro"/>
</dbReference>
<keyword evidence="4" id="KW-1185">Reference proteome</keyword>
<evidence type="ECO:0000313" key="4">
    <source>
        <dbReference type="Proteomes" id="UP000535890"/>
    </source>
</evidence>
<feature type="compositionally biased region" description="Basic and acidic residues" evidence="1">
    <location>
        <begin position="360"/>
        <end position="452"/>
    </location>
</feature>
<evidence type="ECO:0000313" key="3">
    <source>
        <dbReference type="EMBL" id="NYD36370.1"/>
    </source>
</evidence>
<dbReference type="Gene3D" id="1.10.510.10">
    <property type="entry name" value="Transferase(Phosphotransferase) domain 1"/>
    <property type="match status" value="1"/>
</dbReference>
<feature type="compositionally biased region" description="Low complexity" evidence="1">
    <location>
        <begin position="332"/>
        <end position="351"/>
    </location>
</feature>
<evidence type="ECO:0000259" key="2">
    <source>
        <dbReference type="PROSITE" id="PS50011"/>
    </source>
</evidence>
<accession>A0A7Y9J5P3</accession>
<feature type="region of interest" description="Disordered" evidence="1">
    <location>
        <begin position="332"/>
        <end position="452"/>
    </location>
</feature>
<sequence length="452" mass="47101">MSPIDLCLGRAADDPCDHPGEIVGRYRLGPLLRRSPGCCSHRATDRLLRRSVSVTLVDGLGSSEDLTLPTQSWHGRSPEVAELYDGGSWHGHRFLVTQHPDSPTLAETAPPDGLSADEVRDLGVAVAVALAPLHRRGHAHGGLGAGTVSWSARGAAFSDVGLLPWLARWSDMGLTAPHPAPERDVTPATDVYALGQLLGELAPPRVPGPLRELLTAMTAADPVDRPTVDAVAERLVALPDARRRVGGLVARGRQLAVAAVAAVLLATGVGVGVVINGAGAGSSTAYASDVGPTRVPGVPLPPAAALVLPPDEPVGSVAAPVEADAAPVEAAPVEAAPVPRAGAGGSMARRAPTARPSTSRSEDRPGDADDRQNRSDRGDPGKGDSDAGEPNKSEPDESDRSRSDDQDRSSTTEDRRSANRDSGPVRKDRGMKRDRGSHDDGHSRDRDRDRSA</sequence>
<comment type="caution">
    <text evidence="3">The sequence shown here is derived from an EMBL/GenBank/DDBJ whole genome shotgun (WGS) entry which is preliminary data.</text>
</comment>
<gene>
    <name evidence="3" type="ORF">BJ983_002472</name>
</gene>
<dbReference type="AlphaFoldDB" id="A0A7Y9J5P3"/>
<dbReference type="InterPro" id="IPR000719">
    <property type="entry name" value="Prot_kinase_dom"/>
</dbReference>
<dbReference type="InterPro" id="IPR011009">
    <property type="entry name" value="Kinase-like_dom_sf"/>
</dbReference>
<dbReference type="RefSeq" id="WP_179794057.1">
    <property type="nucleotide sequence ID" value="NZ_BAABHP010000028.1"/>
</dbReference>
<protein>
    <recommendedName>
        <fullName evidence="2">Protein kinase domain-containing protein</fullName>
    </recommendedName>
</protein>
<dbReference type="Proteomes" id="UP000535890">
    <property type="component" value="Unassembled WGS sequence"/>
</dbReference>
<dbReference type="SUPFAM" id="SSF56112">
    <property type="entry name" value="Protein kinase-like (PK-like)"/>
    <property type="match status" value="1"/>
</dbReference>
<dbReference type="PROSITE" id="PS50011">
    <property type="entry name" value="PROTEIN_KINASE_DOM"/>
    <property type="match status" value="1"/>
</dbReference>
<proteinExistence type="predicted"/>
<organism evidence="3 4">
    <name type="scientific">Actinomycetospora corticicola</name>
    <dbReference type="NCBI Taxonomy" id="663602"/>
    <lineage>
        <taxon>Bacteria</taxon>
        <taxon>Bacillati</taxon>
        <taxon>Actinomycetota</taxon>
        <taxon>Actinomycetes</taxon>
        <taxon>Pseudonocardiales</taxon>
        <taxon>Pseudonocardiaceae</taxon>
        <taxon>Actinomycetospora</taxon>
    </lineage>
</organism>
<evidence type="ECO:0000256" key="1">
    <source>
        <dbReference type="SAM" id="MobiDB-lite"/>
    </source>
</evidence>
<dbReference type="GO" id="GO:0004672">
    <property type="term" value="F:protein kinase activity"/>
    <property type="evidence" value="ECO:0007669"/>
    <property type="project" value="InterPro"/>
</dbReference>